<comment type="similarity">
    <text evidence="2">Belongs to the calycin superfamily. Lipocalin family.</text>
</comment>
<dbReference type="InterPro" id="IPR026222">
    <property type="entry name" value="ApoD_vertbrte"/>
</dbReference>
<dbReference type="InterPro" id="IPR022272">
    <property type="entry name" value="Lipocalin_CS"/>
</dbReference>
<evidence type="ECO:0000256" key="3">
    <source>
        <dbReference type="ARBA" id="ARBA00019890"/>
    </source>
</evidence>
<gene>
    <name evidence="13" type="ORF">PHYPO_G00130460</name>
</gene>
<evidence type="ECO:0000256" key="4">
    <source>
        <dbReference type="ARBA" id="ARBA00022448"/>
    </source>
</evidence>
<proteinExistence type="inferred from homology"/>
<dbReference type="PANTHER" id="PTHR10612">
    <property type="entry name" value="APOLIPOPROTEIN D"/>
    <property type="match status" value="1"/>
</dbReference>
<dbReference type="InterPro" id="IPR012674">
    <property type="entry name" value="Calycin"/>
</dbReference>
<feature type="domain" description="Lipocalin/cytosolic fatty-acid binding" evidence="12">
    <location>
        <begin position="36"/>
        <end position="166"/>
    </location>
</feature>
<dbReference type="SUPFAM" id="SSF50814">
    <property type="entry name" value="Lipocalins"/>
    <property type="match status" value="1"/>
</dbReference>
<dbReference type="GO" id="GO:0042246">
    <property type="term" value="P:tissue regeneration"/>
    <property type="evidence" value="ECO:0007669"/>
    <property type="project" value="InterPro"/>
</dbReference>
<keyword evidence="7" id="KW-0446">Lipid-binding</keyword>
<dbReference type="EMBL" id="VFJC01000023">
    <property type="protein sequence ID" value="KAB5533327.1"/>
    <property type="molecule type" value="Genomic_DNA"/>
</dbReference>
<keyword evidence="14" id="KW-1185">Reference proteome</keyword>
<accession>A0A5N5KSJ7</accession>
<evidence type="ECO:0000256" key="6">
    <source>
        <dbReference type="ARBA" id="ARBA00022729"/>
    </source>
</evidence>
<evidence type="ECO:0000256" key="10">
    <source>
        <dbReference type="ARBA" id="ARBA00023283"/>
    </source>
</evidence>
<name>A0A5N5KSJ7_PANHP</name>
<evidence type="ECO:0000256" key="11">
    <source>
        <dbReference type="SAM" id="SignalP"/>
    </source>
</evidence>
<keyword evidence="6 11" id="KW-0732">Signal</keyword>
<dbReference type="InterPro" id="IPR002969">
    <property type="entry name" value="ApolipopD"/>
</dbReference>
<organism evidence="13 14">
    <name type="scientific">Pangasianodon hypophthalmus</name>
    <name type="common">Striped catfish</name>
    <name type="synonym">Helicophagus hypophthalmus</name>
    <dbReference type="NCBI Taxonomy" id="310915"/>
    <lineage>
        <taxon>Eukaryota</taxon>
        <taxon>Metazoa</taxon>
        <taxon>Chordata</taxon>
        <taxon>Craniata</taxon>
        <taxon>Vertebrata</taxon>
        <taxon>Euteleostomi</taxon>
        <taxon>Actinopterygii</taxon>
        <taxon>Neopterygii</taxon>
        <taxon>Teleostei</taxon>
        <taxon>Ostariophysi</taxon>
        <taxon>Siluriformes</taxon>
        <taxon>Pangasiidae</taxon>
        <taxon>Pangasianodon</taxon>
    </lineage>
</organism>
<keyword evidence="8" id="KW-1015">Disulfide bond</keyword>
<evidence type="ECO:0000256" key="9">
    <source>
        <dbReference type="ARBA" id="ARBA00023180"/>
    </source>
</evidence>
<feature type="chain" id="PRO_5024355746" description="Apolipoprotein D" evidence="11">
    <location>
        <begin position="20"/>
        <end position="278"/>
    </location>
</feature>
<dbReference type="GO" id="GO:0005737">
    <property type="term" value="C:cytoplasm"/>
    <property type="evidence" value="ECO:0007669"/>
    <property type="project" value="TreeGrafter"/>
</dbReference>
<dbReference type="PANTHER" id="PTHR10612:SF15">
    <property type="entry name" value="APOLIPOPROTEIN D"/>
    <property type="match status" value="1"/>
</dbReference>
<dbReference type="FunFam" id="2.40.128.20:FF:000003">
    <property type="entry name" value="Apolipoprotein D"/>
    <property type="match status" value="1"/>
</dbReference>
<keyword evidence="10" id="KW-0873">Pyrrolidone carboxylic acid</keyword>
<evidence type="ECO:0000259" key="12">
    <source>
        <dbReference type="Pfam" id="PF08212"/>
    </source>
</evidence>
<dbReference type="InterPro" id="IPR028224">
    <property type="entry name" value="Otospiralin"/>
</dbReference>
<evidence type="ECO:0000256" key="8">
    <source>
        <dbReference type="ARBA" id="ARBA00023157"/>
    </source>
</evidence>
<dbReference type="GO" id="GO:0000302">
    <property type="term" value="P:response to reactive oxygen species"/>
    <property type="evidence" value="ECO:0007669"/>
    <property type="project" value="TreeGrafter"/>
</dbReference>
<keyword evidence="4" id="KW-0813">Transport</keyword>
<dbReference type="InterPro" id="IPR000566">
    <property type="entry name" value="Lipocln_cytosolic_FA-bd_dom"/>
</dbReference>
<dbReference type="PRINTS" id="PR01219">
    <property type="entry name" value="APOLIPOPROTD"/>
</dbReference>
<dbReference type="GO" id="GO:0006869">
    <property type="term" value="P:lipid transport"/>
    <property type="evidence" value="ECO:0007669"/>
    <property type="project" value="InterPro"/>
</dbReference>
<dbReference type="GO" id="GO:0007605">
    <property type="term" value="P:sensory perception of sound"/>
    <property type="evidence" value="ECO:0007669"/>
    <property type="project" value="InterPro"/>
</dbReference>
<comment type="subcellular location">
    <subcellularLocation>
        <location evidence="1">Secreted</location>
    </subcellularLocation>
</comment>
<comment type="caution">
    <text evidence="13">The sequence shown here is derived from an EMBL/GenBank/DDBJ whole genome shotgun (WGS) entry which is preliminary data.</text>
</comment>
<keyword evidence="5" id="KW-0964">Secreted</keyword>
<dbReference type="PROSITE" id="PS00213">
    <property type="entry name" value="LIPOCALIN"/>
    <property type="match status" value="1"/>
</dbReference>
<dbReference type="Pfam" id="PF15182">
    <property type="entry name" value="OTOS"/>
    <property type="match status" value="1"/>
</dbReference>
<dbReference type="CDD" id="cd19437">
    <property type="entry name" value="lipocalin_apoD-like"/>
    <property type="match status" value="1"/>
</dbReference>
<dbReference type="GO" id="GO:0007420">
    <property type="term" value="P:brain development"/>
    <property type="evidence" value="ECO:0007669"/>
    <property type="project" value="InterPro"/>
</dbReference>
<reference evidence="13 14" key="1">
    <citation type="submission" date="2019-06" db="EMBL/GenBank/DDBJ databases">
        <title>A chromosome-scale genome assembly of the striped catfish, Pangasianodon hypophthalmus.</title>
        <authorList>
            <person name="Wen M."/>
            <person name="Zahm M."/>
            <person name="Roques C."/>
            <person name="Cabau C."/>
            <person name="Klopp C."/>
            <person name="Donnadieu C."/>
            <person name="Jouanno E."/>
            <person name="Avarre J.-C."/>
            <person name="Campet M."/>
            <person name="Ha T.T.T."/>
            <person name="Dugue R."/>
            <person name="Lampietro C."/>
            <person name="Louis A."/>
            <person name="Herpin A."/>
            <person name="Echchiki A."/>
            <person name="Berthelot C."/>
            <person name="Parey E."/>
            <person name="Roest-Crollius H."/>
            <person name="Braasch I."/>
            <person name="Postlethwait J."/>
            <person name="Bobe J."/>
            <person name="Montfort J."/>
            <person name="Bouchez O."/>
            <person name="Begum T."/>
            <person name="Schartl M."/>
            <person name="Guiguen Y."/>
        </authorList>
    </citation>
    <scope>NUCLEOTIDE SEQUENCE [LARGE SCALE GENOMIC DNA]</scope>
    <source>
        <strain evidence="13 14">Indonesia</strain>
        <tissue evidence="13">Blood</tissue>
    </source>
</reference>
<sequence>MKPVAVLVFSLTLVISVSSQVFHWGPCPTPMVQPNFDLNRYLGKWYEIEKLPATYEKGTCIETSYSLRPDKTIRVVYVRTRKGKVRTAEGTAIVQNQREPAKLGVSFSYFTPYSPYWVLSTDYDSVALLYSCTDVLRLFHVDYAWILSRSRSLPPETVYHAKEVFSRDNIDLPAAQINKRKNTLKQGKMKWCVLFCTFFMCFFANHLSGARVIPEGVPYDEPPARPYWPYSTSDFWNYIEYFRSIGDYNRINEMARAFFAHQNLGDTLGYEVAEQYER</sequence>
<dbReference type="AlphaFoldDB" id="A0A5N5KSJ7"/>
<evidence type="ECO:0000256" key="1">
    <source>
        <dbReference type="ARBA" id="ARBA00004613"/>
    </source>
</evidence>
<protein>
    <recommendedName>
        <fullName evidence="3">Apolipoprotein D</fullName>
    </recommendedName>
</protein>
<dbReference type="Gene3D" id="2.40.128.20">
    <property type="match status" value="1"/>
</dbReference>
<dbReference type="Pfam" id="PF08212">
    <property type="entry name" value="Lipocalin_2"/>
    <property type="match status" value="1"/>
</dbReference>
<evidence type="ECO:0000313" key="14">
    <source>
        <dbReference type="Proteomes" id="UP000327468"/>
    </source>
</evidence>
<feature type="signal peptide" evidence="11">
    <location>
        <begin position="1"/>
        <end position="19"/>
    </location>
</feature>
<dbReference type="GO" id="GO:0006629">
    <property type="term" value="P:lipid metabolic process"/>
    <property type="evidence" value="ECO:0007669"/>
    <property type="project" value="TreeGrafter"/>
</dbReference>
<dbReference type="PRINTS" id="PR02058">
    <property type="entry name" value="APODVERTBRTE"/>
</dbReference>
<evidence type="ECO:0000256" key="5">
    <source>
        <dbReference type="ARBA" id="ARBA00022525"/>
    </source>
</evidence>
<dbReference type="Proteomes" id="UP000327468">
    <property type="component" value="Chromosome 22"/>
</dbReference>
<evidence type="ECO:0000313" key="13">
    <source>
        <dbReference type="EMBL" id="KAB5533327.1"/>
    </source>
</evidence>
<evidence type="ECO:0000256" key="7">
    <source>
        <dbReference type="ARBA" id="ARBA00023121"/>
    </source>
</evidence>
<evidence type="ECO:0000256" key="2">
    <source>
        <dbReference type="ARBA" id="ARBA00006889"/>
    </source>
</evidence>
<dbReference type="GO" id="GO:0008289">
    <property type="term" value="F:lipid binding"/>
    <property type="evidence" value="ECO:0007669"/>
    <property type="project" value="UniProtKB-KW"/>
</dbReference>
<dbReference type="GO" id="GO:0005576">
    <property type="term" value="C:extracellular region"/>
    <property type="evidence" value="ECO:0007669"/>
    <property type="project" value="UniProtKB-SubCell"/>
</dbReference>
<keyword evidence="9" id="KW-0325">Glycoprotein</keyword>